<evidence type="ECO:0000313" key="1">
    <source>
        <dbReference type="EMBL" id="GCD77809.1"/>
    </source>
</evidence>
<dbReference type="Proteomes" id="UP000286715">
    <property type="component" value="Unassembled WGS sequence"/>
</dbReference>
<dbReference type="EMBL" id="BHZE01000011">
    <property type="protein sequence ID" value="GCD77809.1"/>
    <property type="molecule type" value="Genomic_DNA"/>
</dbReference>
<dbReference type="RefSeq" id="WP_124397876.1">
    <property type="nucleotide sequence ID" value="NZ_BHZE01000011.1"/>
</dbReference>
<dbReference type="AlphaFoldDB" id="A0A401XLB4"/>
<comment type="caution">
    <text evidence="1">The sequence shown here is derived from an EMBL/GenBank/DDBJ whole genome shotgun (WGS) entry which is preliminary data.</text>
</comment>
<proteinExistence type="predicted"/>
<evidence type="ECO:0008006" key="3">
    <source>
        <dbReference type="Google" id="ProtNLM"/>
    </source>
</evidence>
<sequence length="180" mass="20937">MNKVSNAEVQGAIKSIQKCLISAQNFFYYHEEDQLKNKDQRGWNSLEYIEHVNLILYHQMEVMKSVENSSKGILLPNFLRIPLDTLSYAYLQRKKQKEILYKKFIPVSISNPGVQLYAQKVFEDLIYGGEELIRLSENYSIVKKIVVDPKIPGFLSIEKKLSFIADYMSEIVDHCKILVK</sequence>
<evidence type="ECO:0000313" key="2">
    <source>
        <dbReference type="Proteomes" id="UP000286715"/>
    </source>
</evidence>
<gene>
    <name evidence="1" type="ORF">JCM31826_12910</name>
</gene>
<protein>
    <recommendedName>
        <fullName evidence="3">DinB-like domain-containing protein</fullName>
    </recommendedName>
</protein>
<reference evidence="1 2" key="1">
    <citation type="submission" date="2018-11" db="EMBL/GenBank/DDBJ databases">
        <title>Schleiferia aggregans sp. nov., a moderately thermophilic heterotrophic bacterium isolated from microbial mats at a terrestrial hot spring.</title>
        <authorList>
            <person name="Iino T."/>
            <person name="Ohkuma M."/>
            <person name="Haruta S."/>
        </authorList>
    </citation>
    <scope>NUCLEOTIDE SEQUENCE [LARGE SCALE GENOMIC DNA]</scope>
    <source>
        <strain evidence="1 2">LA</strain>
    </source>
</reference>
<accession>A0A401XLB4</accession>
<name>A0A401XLB4_9FLAO</name>
<organism evidence="1 2">
    <name type="scientific">Thermaurantimonas aggregans</name>
    <dbReference type="NCBI Taxonomy" id="2173829"/>
    <lineage>
        <taxon>Bacteria</taxon>
        <taxon>Pseudomonadati</taxon>
        <taxon>Bacteroidota</taxon>
        <taxon>Flavobacteriia</taxon>
        <taxon>Flavobacteriales</taxon>
        <taxon>Schleiferiaceae</taxon>
        <taxon>Thermaurantimonas</taxon>
    </lineage>
</organism>
<dbReference type="OrthoDB" id="10007534at2"/>
<keyword evidence="2" id="KW-1185">Reference proteome</keyword>